<gene>
    <name evidence="2" type="ORF">EVAR_39506_1</name>
</gene>
<dbReference type="Proteomes" id="UP000299102">
    <property type="component" value="Unassembled WGS sequence"/>
</dbReference>
<keyword evidence="3" id="KW-1185">Reference proteome</keyword>
<sequence>MQCSTRLRHKSGPTRMYHSLRRIATAALIKQSSASGCAFRSPAARRGALGLRDAAATKRRPSEAMHSPSLC</sequence>
<accession>A0A4C1W349</accession>
<evidence type="ECO:0000313" key="2">
    <source>
        <dbReference type="EMBL" id="GBP44495.1"/>
    </source>
</evidence>
<comment type="caution">
    <text evidence="2">The sequence shown here is derived from an EMBL/GenBank/DDBJ whole genome shotgun (WGS) entry which is preliminary data.</text>
</comment>
<evidence type="ECO:0000313" key="3">
    <source>
        <dbReference type="Proteomes" id="UP000299102"/>
    </source>
</evidence>
<feature type="region of interest" description="Disordered" evidence="1">
    <location>
        <begin position="50"/>
        <end position="71"/>
    </location>
</feature>
<reference evidence="2 3" key="1">
    <citation type="journal article" date="2019" name="Commun. Biol.">
        <title>The bagworm genome reveals a unique fibroin gene that provides high tensile strength.</title>
        <authorList>
            <person name="Kono N."/>
            <person name="Nakamura H."/>
            <person name="Ohtoshi R."/>
            <person name="Tomita M."/>
            <person name="Numata K."/>
            <person name="Arakawa K."/>
        </authorList>
    </citation>
    <scope>NUCLEOTIDE SEQUENCE [LARGE SCALE GENOMIC DNA]</scope>
</reference>
<organism evidence="2 3">
    <name type="scientific">Eumeta variegata</name>
    <name type="common">Bagworm moth</name>
    <name type="synonym">Eumeta japonica</name>
    <dbReference type="NCBI Taxonomy" id="151549"/>
    <lineage>
        <taxon>Eukaryota</taxon>
        <taxon>Metazoa</taxon>
        <taxon>Ecdysozoa</taxon>
        <taxon>Arthropoda</taxon>
        <taxon>Hexapoda</taxon>
        <taxon>Insecta</taxon>
        <taxon>Pterygota</taxon>
        <taxon>Neoptera</taxon>
        <taxon>Endopterygota</taxon>
        <taxon>Lepidoptera</taxon>
        <taxon>Glossata</taxon>
        <taxon>Ditrysia</taxon>
        <taxon>Tineoidea</taxon>
        <taxon>Psychidae</taxon>
        <taxon>Oiketicinae</taxon>
        <taxon>Eumeta</taxon>
    </lineage>
</organism>
<protein>
    <submittedName>
        <fullName evidence="2">Uncharacterized protein</fullName>
    </submittedName>
</protein>
<evidence type="ECO:0000256" key="1">
    <source>
        <dbReference type="SAM" id="MobiDB-lite"/>
    </source>
</evidence>
<name>A0A4C1W349_EUMVA</name>
<dbReference type="EMBL" id="BGZK01000453">
    <property type="protein sequence ID" value="GBP44495.1"/>
    <property type="molecule type" value="Genomic_DNA"/>
</dbReference>
<proteinExistence type="predicted"/>
<dbReference type="AlphaFoldDB" id="A0A4C1W349"/>